<dbReference type="GO" id="GO:0008270">
    <property type="term" value="F:zinc ion binding"/>
    <property type="evidence" value="ECO:0007669"/>
    <property type="project" value="UniProtKB-KW"/>
</dbReference>
<reference evidence="4 5" key="1">
    <citation type="journal article" date="2014" name="Genome Biol. Evol.">
        <title>The secreted proteins of Achlya hypogyna and Thraustotheca clavata identify the ancestral oomycete secretome and reveal gene acquisitions by horizontal gene transfer.</title>
        <authorList>
            <person name="Misner I."/>
            <person name="Blouin N."/>
            <person name="Leonard G."/>
            <person name="Richards T.A."/>
            <person name="Lane C.E."/>
        </authorList>
    </citation>
    <scope>NUCLEOTIDE SEQUENCE [LARGE SCALE GENOMIC DNA]</scope>
    <source>
        <strain evidence="4 5">ATCC 48635</strain>
    </source>
</reference>
<feature type="compositionally biased region" description="Basic residues" evidence="2">
    <location>
        <begin position="41"/>
        <end position="53"/>
    </location>
</feature>
<dbReference type="SMART" id="SM00343">
    <property type="entry name" value="ZnF_C2HC"/>
    <property type="match status" value="5"/>
</dbReference>
<evidence type="ECO:0000313" key="5">
    <source>
        <dbReference type="Proteomes" id="UP000243579"/>
    </source>
</evidence>
<keyword evidence="1" id="KW-0863">Zinc-finger</keyword>
<comment type="caution">
    <text evidence="4">The sequence shown here is derived from an EMBL/GenBank/DDBJ whole genome shotgun (WGS) entry which is preliminary data.</text>
</comment>
<dbReference type="PROSITE" id="PS50158">
    <property type="entry name" value="ZF_CCHC"/>
    <property type="match status" value="3"/>
</dbReference>
<feature type="region of interest" description="Disordered" evidence="2">
    <location>
        <begin position="178"/>
        <end position="233"/>
    </location>
</feature>
<feature type="compositionally biased region" description="Low complexity" evidence="2">
    <location>
        <begin position="379"/>
        <end position="393"/>
    </location>
</feature>
<accession>A0A1V9ZIL3</accession>
<dbReference type="EMBL" id="JNBR01000096">
    <property type="protein sequence ID" value="OQR97816.1"/>
    <property type="molecule type" value="Genomic_DNA"/>
</dbReference>
<keyword evidence="1" id="KW-0862">Zinc</keyword>
<evidence type="ECO:0000259" key="3">
    <source>
        <dbReference type="PROSITE" id="PS50158"/>
    </source>
</evidence>
<evidence type="ECO:0000256" key="1">
    <source>
        <dbReference type="PROSITE-ProRule" id="PRU00047"/>
    </source>
</evidence>
<dbReference type="OrthoDB" id="3863715at2759"/>
<dbReference type="PANTHER" id="PTHR46978">
    <property type="entry name" value="ZINC KNUCKLE (CCHC-TYPE) FAMILY PROTEIN"/>
    <property type="match status" value="1"/>
</dbReference>
<feature type="domain" description="CCHC-type" evidence="3">
    <location>
        <begin position="285"/>
        <end position="298"/>
    </location>
</feature>
<keyword evidence="1" id="KW-0479">Metal-binding</keyword>
<evidence type="ECO:0000256" key="2">
    <source>
        <dbReference type="SAM" id="MobiDB-lite"/>
    </source>
</evidence>
<dbReference type="InterPro" id="IPR001878">
    <property type="entry name" value="Znf_CCHC"/>
</dbReference>
<feature type="region of interest" description="Disordered" evidence="2">
    <location>
        <begin position="1"/>
        <end position="108"/>
    </location>
</feature>
<proteinExistence type="predicted"/>
<dbReference type="InterPro" id="IPR036875">
    <property type="entry name" value="Znf_CCHC_sf"/>
</dbReference>
<dbReference type="Gene3D" id="4.10.60.10">
    <property type="entry name" value="Zinc finger, CCHC-type"/>
    <property type="match status" value="2"/>
</dbReference>
<gene>
    <name evidence="4" type="ORF">ACHHYP_10049</name>
</gene>
<dbReference type="Proteomes" id="UP000243579">
    <property type="component" value="Unassembled WGS sequence"/>
</dbReference>
<feature type="domain" description="CCHC-type" evidence="3">
    <location>
        <begin position="244"/>
        <end position="258"/>
    </location>
</feature>
<organism evidence="4 5">
    <name type="scientific">Achlya hypogyna</name>
    <name type="common">Oomycete</name>
    <name type="synonym">Protoachlya hypogyna</name>
    <dbReference type="NCBI Taxonomy" id="1202772"/>
    <lineage>
        <taxon>Eukaryota</taxon>
        <taxon>Sar</taxon>
        <taxon>Stramenopiles</taxon>
        <taxon>Oomycota</taxon>
        <taxon>Saprolegniomycetes</taxon>
        <taxon>Saprolegniales</taxon>
        <taxon>Achlyaceae</taxon>
        <taxon>Achlya</taxon>
    </lineage>
</organism>
<dbReference type="GO" id="GO:0003676">
    <property type="term" value="F:nucleic acid binding"/>
    <property type="evidence" value="ECO:0007669"/>
    <property type="project" value="InterPro"/>
</dbReference>
<feature type="region of interest" description="Disordered" evidence="2">
    <location>
        <begin position="423"/>
        <end position="473"/>
    </location>
</feature>
<evidence type="ECO:0000313" key="4">
    <source>
        <dbReference type="EMBL" id="OQR97816.1"/>
    </source>
</evidence>
<feature type="domain" description="CCHC-type" evidence="3">
    <location>
        <begin position="402"/>
        <end position="416"/>
    </location>
</feature>
<dbReference type="AlphaFoldDB" id="A0A1V9ZIL3"/>
<feature type="compositionally biased region" description="Acidic residues" evidence="2">
    <location>
        <begin position="82"/>
        <end position="97"/>
    </location>
</feature>
<feature type="region of interest" description="Disordered" evidence="2">
    <location>
        <begin position="376"/>
        <end position="397"/>
    </location>
</feature>
<dbReference type="PANTHER" id="PTHR46978:SF1">
    <property type="entry name" value="ZINC KNUCKLE (CCHC-TYPE) FAMILY PROTEIN"/>
    <property type="match status" value="1"/>
</dbReference>
<protein>
    <recommendedName>
        <fullName evidence="3">CCHC-type domain-containing protein</fullName>
    </recommendedName>
</protein>
<dbReference type="STRING" id="1202772.A0A1V9ZIL3"/>
<keyword evidence="5" id="KW-1185">Reference proteome</keyword>
<feature type="compositionally biased region" description="Basic and acidic residues" evidence="2">
    <location>
        <begin position="211"/>
        <end position="233"/>
    </location>
</feature>
<dbReference type="SUPFAM" id="SSF57756">
    <property type="entry name" value="Retrovirus zinc finger-like domains"/>
    <property type="match status" value="2"/>
</dbReference>
<dbReference type="Pfam" id="PF00098">
    <property type="entry name" value="zf-CCHC"/>
    <property type="match status" value="3"/>
</dbReference>
<name>A0A1V9ZIL3_ACHHY</name>
<sequence length="473" mass="53020">MGSTARAITVSDVSDEEEYHARAASSSEEEGECVDMSNPKAHGKKALGRKPQRKLAERNMDSSDSELSDEPMPKVSRNKEEAVDDLSDLSDEDDEPLPELPSGRLKPINLEVSDISDDDEPLPVASKLPSQPRLQLSKWASRFLHPRAAAPVIEEPELEPMNDFILSDFTTRFRGATEVKESQEDNAELSDGEPSADNLRIGRPVASVSPPRERPAKKAKISEDKDSKPRRAESRYFRKDLATKCYNCGEIGHMSNACVNASVMRPCFLCGYRDHHAGACPAVLCYRCNQPGHESRNCGNRREHLDYCKKCGGDHYADVCKVGNDGLKDISCMVCFEPGHLHCVPFPRPTNRRVYCPKCAGAHFIEECDEDYDSRRDYSSSARPSYRPSPTSSYDRRKDQTCYECGEVGHIAAMCPLKTRRHKRFDDEDSGPSRNSRVGKGKPTNSNNSNTSHKRKRDEANSMSYAKKYFARR</sequence>